<dbReference type="Proteomes" id="UP000598217">
    <property type="component" value="Unassembled WGS sequence"/>
</dbReference>
<evidence type="ECO:0000313" key="7">
    <source>
        <dbReference type="EMBL" id="MBE1459537.1"/>
    </source>
</evidence>
<keyword evidence="4" id="KW-0067">ATP-binding</keyword>
<feature type="region of interest" description="Disordered" evidence="5">
    <location>
        <begin position="706"/>
        <end position="741"/>
    </location>
</feature>
<dbReference type="RefSeq" id="WP_191275051.1">
    <property type="nucleotide sequence ID" value="NZ_BMXJ01000008.1"/>
</dbReference>
<dbReference type="PANTHER" id="PTHR43289">
    <property type="entry name" value="MITOGEN-ACTIVATED PROTEIN KINASE KINASE KINASE 20-RELATED"/>
    <property type="match status" value="1"/>
</dbReference>
<dbReference type="InterPro" id="IPR000719">
    <property type="entry name" value="Prot_kinase_dom"/>
</dbReference>
<feature type="region of interest" description="Disordered" evidence="5">
    <location>
        <begin position="331"/>
        <end position="402"/>
    </location>
</feature>
<feature type="region of interest" description="Disordered" evidence="5">
    <location>
        <begin position="419"/>
        <end position="439"/>
    </location>
</feature>
<dbReference type="Pfam" id="PF00069">
    <property type="entry name" value="Pkinase"/>
    <property type="match status" value="1"/>
</dbReference>
<feature type="region of interest" description="Disordered" evidence="5">
    <location>
        <begin position="478"/>
        <end position="527"/>
    </location>
</feature>
<protein>
    <recommendedName>
        <fullName evidence="6">Protein kinase domain-containing protein</fullName>
    </recommendedName>
</protein>
<dbReference type="Gene3D" id="1.10.510.10">
    <property type="entry name" value="Transferase(Phosphotransferase) domain 1"/>
    <property type="match status" value="1"/>
</dbReference>
<name>A0ABR9HKI0_9ACTN</name>
<evidence type="ECO:0000256" key="3">
    <source>
        <dbReference type="ARBA" id="ARBA00022777"/>
    </source>
</evidence>
<keyword evidence="2" id="KW-0547">Nucleotide-binding</keyword>
<organism evidence="7 8">
    <name type="scientific">Nocardiopsis terrae</name>
    <dbReference type="NCBI Taxonomy" id="372655"/>
    <lineage>
        <taxon>Bacteria</taxon>
        <taxon>Bacillati</taxon>
        <taxon>Actinomycetota</taxon>
        <taxon>Actinomycetes</taxon>
        <taxon>Streptosporangiales</taxon>
        <taxon>Nocardiopsidaceae</taxon>
        <taxon>Nocardiopsis</taxon>
    </lineage>
</organism>
<gene>
    <name evidence="7" type="ORF">H4W79_003751</name>
</gene>
<evidence type="ECO:0000313" key="8">
    <source>
        <dbReference type="Proteomes" id="UP000598217"/>
    </source>
</evidence>
<keyword evidence="1" id="KW-0808">Transferase</keyword>
<dbReference type="PROSITE" id="PS50011">
    <property type="entry name" value="PROTEIN_KINASE_DOM"/>
    <property type="match status" value="1"/>
</dbReference>
<evidence type="ECO:0000259" key="6">
    <source>
        <dbReference type="PROSITE" id="PS50011"/>
    </source>
</evidence>
<evidence type="ECO:0000256" key="2">
    <source>
        <dbReference type="ARBA" id="ARBA00022741"/>
    </source>
</evidence>
<sequence>MDFSLPALPPNVTPLTDGDPLQVGRYRLIGRLGADAMGTLFAGVSPDHEPTALMIAGAEWASEADVSGEAVPARLFGGVCAVGVRDSGTHEGRPWSAIAYAPGLGLQQHVRVHGRLSGDALLVLAAGIAEALAAIHAAGTVHGDMRPGNVVASADGPKVLDFGITARIDGAAPVQSAKSLGWLAPERYEGTDASRASDVHGWACLVVLAATGEPPFGTSPAGHTPGRIPGQILWEMARRAREARVDLRALPRELRPLLERAFSPDPAQRPSAEDAYLECLLMLGIDEQATAETWPEALRALIGQHWPVPDLSWHDPARWTDAALALEQERARTGSGGAGAREVPAVPGGQGAGAGTGPGAVANDGWGPESAAEAYGHPPARLPGGQNGPAPGLSSSGRTGAAQDQGAAAYLFGPAQTGAQDLSAMGDGIDPEDEEPTGRGSRLGVWLGVGALGMAAVLGGGYLLFDFLKESPADTVVAEEPTADPDGDGAADDEDPGDAAAPEAPDCDDAERVGAQQAHAPWRPFNPEAASPDVYAALLTPGPEGQPNTNPDAWPFVSPLDHDTVDFGLVSTGLEAFPVVSVCMTGVRDTGSGVEFTAELTYHPNVGSHPVYAEDFLTLTPLDPQTSSGSDREVLRGGSGSEFSVPLTTLAVLDPENPSAEITVQIQGAPGRAGVAYRPAAYSSALAGDVSGHCYDVDGTLEWRDQDRLGSESFALPGDAPGESDMTQCPAGEGDGEGDGN</sequence>
<dbReference type="InterPro" id="IPR011009">
    <property type="entry name" value="Kinase-like_dom_sf"/>
</dbReference>
<dbReference type="PANTHER" id="PTHR43289:SF34">
    <property type="entry name" value="SERINE_THREONINE-PROTEIN KINASE YBDM-RELATED"/>
    <property type="match status" value="1"/>
</dbReference>
<dbReference type="SUPFAM" id="SSF56112">
    <property type="entry name" value="Protein kinase-like (PK-like)"/>
    <property type="match status" value="1"/>
</dbReference>
<reference evidence="7 8" key="1">
    <citation type="submission" date="2020-10" db="EMBL/GenBank/DDBJ databases">
        <title>Sequencing the genomes of 1000 actinobacteria strains.</title>
        <authorList>
            <person name="Klenk H.-P."/>
        </authorList>
    </citation>
    <scope>NUCLEOTIDE SEQUENCE [LARGE SCALE GENOMIC DNA]</scope>
    <source>
        <strain evidence="7 8">DSM 45157</strain>
    </source>
</reference>
<keyword evidence="3" id="KW-0418">Kinase</keyword>
<feature type="compositionally biased region" description="Acidic residues" evidence="5">
    <location>
        <begin position="481"/>
        <end position="497"/>
    </location>
</feature>
<feature type="domain" description="Protein kinase" evidence="6">
    <location>
        <begin position="26"/>
        <end position="281"/>
    </location>
</feature>
<evidence type="ECO:0000256" key="5">
    <source>
        <dbReference type="SAM" id="MobiDB-lite"/>
    </source>
</evidence>
<comment type="caution">
    <text evidence="7">The sequence shown here is derived from an EMBL/GenBank/DDBJ whole genome shotgun (WGS) entry which is preliminary data.</text>
</comment>
<dbReference type="EMBL" id="JADBDY010000001">
    <property type="protein sequence ID" value="MBE1459537.1"/>
    <property type="molecule type" value="Genomic_DNA"/>
</dbReference>
<proteinExistence type="predicted"/>
<accession>A0ABR9HKI0</accession>
<feature type="compositionally biased region" description="Gly residues" evidence="5">
    <location>
        <begin position="348"/>
        <end position="358"/>
    </location>
</feature>
<evidence type="ECO:0000256" key="4">
    <source>
        <dbReference type="ARBA" id="ARBA00022840"/>
    </source>
</evidence>
<keyword evidence="8" id="KW-1185">Reference proteome</keyword>
<evidence type="ECO:0000256" key="1">
    <source>
        <dbReference type="ARBA" id="ARBA00022679"/>
    </source>
</evidence>